<dbReference type="InParanoid" id="A0A2P5FSI9"/>
<protein>
    <submittedName>
        <fullName evidence="1">Uncharacterized protein</fullName>
    </submittedName>
</protein>
<accession>A0A2P5FSI9</accession>
<organism evidence="1 2">
    <name type="scientific">Trema orientale</name>
    <name type="common">Charcoal tree</name>
    <name type="synonym">Celtis orientalis</name>
    <dbReference type="NCBI Taxonomy" id="63057"/>
    <lineage>
        <taxon>Eukaryota</taxon>
        <taxon>Viridiplantae</taxon>
        <taxon>Streptophyta</taxon>
        <taxon>Embryophyta</taxon>
        <taxon>Tracheophyta</taxon>
        <taxon>Spermatophyta</taxon>
        <taxon>Magnoliopsida</taxon>
        <taxon>eudicotyledons</taxon>
        <taxon>Gunneridae</taxon>
        <taxon>Pentapetalae</taxon>
        <taxon>rosids</taxon>
        <taxon>fabids</taxon>
        <taxon>Rosales</taxon>
        <taxon>Cannabaceae</taxon>
        <taxon>Trema</taxon>
    </lineage>
</organism>
<evidence type="ECO:0000313" key="1">
    <source>
        <dbReference type="EMBL" id="POO00739.1"/>
    </source>
</evidence>
<comment type="caution">
    <text evidence="1">The sequence shown here is derived from an EMBL/GenBank/DDBJ whole genome shotgun (WGS) entry which is preliminary data.</text>
</comment>
<gene>
    <name evidence="1" type="ORF">TorRG33x02_033700</name>
</gene>
<name>A0A2P5FSI9_TREOI</name>
<proteinExistence type="predicted"/>
<sequence>MRSGIISSISALSLAFQLHLRRFGSVSLISGTSTLFTSSPVTPQRNRTGRGHLSSDVAVVIYEVDCRY</sequence>
<dbReference type="EMBL" id="JXTC01000011">
    <property type="protein sequence ID" value="POO00739.1"/>
    <property type="molecule type" value="Genomic_DNA"/>
</dbReference>
<keyword evidence="2" id="KW-1185">Reference proteome</keyword>
<reference evidence="2" key="1">
    <citation type="submission" date="2016-06" db="EMBL/GenBank/DDBJ databases">
        <title>Parallel loss of symbiosis genes in relatives of nitrogen-fixing non-legume Parasponia.</title>
        <authorList>
            <person name="Van Velzen R."/>
            <person name="Holmer R."/>
            <person name="Bu F."/>
            <person name="Rutten L."/>
            <person name="Van Zeijl A."/>
            <person name="Liu W."/>
            <person name="Santuari L."/>
            <person name="Cao Q."/>
            <person name="Sharma T."/>
            <person name="Shen D."/>
            <person name="Roswanjaya Y."/>
            <person name="Wardhani T."/>
            <person name="Kalhor M.S."/>
            <person name="Jansen J."/>
            <person name="Van den Hoogen J."/>
            <person name="Gungor B."/>
            <person name="Hartog M."/>
            <person name="Hontelez J."/>
            <person name="Verver J."/>
            <person name="Yang W.-C."/>
            <person name="Schijlen E."/>
            <person name="Repin R."/>
            <person name="Schilthuizen M."/>
            <person name="Schranz E."/>
            <person name="Heidstra R."/>
            <person name="Miyata K."/>
            <person name="Fedorova E."/>
            <person name="Kohlen W."/>
            <person name="Bisseling T."/>
            <person name="Smit S."/>
            <person name="Geurts R."/>
        </authorList>
    </citation>
    <scope>NUCLEOTIDE SEQUENCE [LARGE SCALE GENOMIC DNA]</scope>
    <source>
        <strain evidence="2">cv. RG33-2</strain>
    </source>
</reference>
<dbReference type="AlphaFoldDB" id="A0A2P5FSI9"/>
<evidence type="ECO:0000313" key="2">
    <source>
        <dbReference type="Proteomes" id="UP000237000"/>
    </source>
</evidence>
<dbReference type="Proteomes" id="UP000237000">
    <property type="component" value="Unassembled WGS sequence"/>
</dbReference>